<dbReference type="EMBL" id="CP106795">
    <property type="protein sequence ID" value="UXY36129.1"/>
    <property type="molecule type" value="Genomic_DNA"/>
</dbReference>
<dbReference type="CDD" id="cd00267">
    <property type="entry name" value="ABC_ATPase"/>
    <property type="match status" value="1"/>
</dbReference>
<sequence length="662" mass="73056">MAIRSFNIQGVRGLRKASAVELPNLVAIAGPNGAGKSTLLESLKERRGAFLEPGSTLLYVGPHRTWRSTQLAQVHVSGFPFSFEDILQADIIPQYQYGAPPGLHFLSGLMRNASTADDSNALAKTALVRLNNQQRDLVNAEFEAQGGQVAAGSVPDLLGPLKQLVSILLPHLEFAGVDSTSEQNILVLFRRSDTKVGPFDIDTLSSGEKAAISLFLPFVEREAKALLHDDWEHDTDSDVVPITMILDEPEIHLHPLLQFNVLEYMRTIASQGRAQFIFATQSPVFLDLLQDDELYVLSPPGYAVENQLSRLSSSAERLDVARALTGSTHMLTRGKPIVFVEGESTATGNRSAVTDERLMKILVPEVEHWAIAPARSRNEVVSAANALRNASLLLPGMPVFGLVDADTSTTGLPDYVVPWPVAMIENLLLDPQQLWEALRDHGPTIGMTCIEHVERSLNTIVAGRVEEEVRLRIRAAMPGLFITTDKSDAREALDEIDRKAAELKKEITEIDLAGKVSEYRARVQEILTSGQALERFHGKSILRDFYKRNSLSKVFTTNGFKVAAAQSAAKGERIRRLTEPATSKIKLYIPPSWRQILARGIESPERDRLITEVGTHRSFWEAGAPKSTGREELRRDMANYARQQEADLASDIFQLANEIGTP</sequence>
<accession>A0ABY6EP29</accession>
<dbReference type="Pfam" id="PF13304">
    <property type="entry name" value="AAA_21"/>
    <property type="match status" value="1"/>
</dbReference>
<keyword evidence="1" id="KW-0175">Coiled coil</keyword>
<evidence type="ECO:0000313" key="3">
    <source>
        <dbReference type="EMBL" id="UXY36129.1"/>
    </source>
</evidence>
<reference evidence="3" key="1">
    <citation type="submission" date="2022-10" db="EMBL/GenBank/DDBJ databases">
        <authorList>
            <person name="Mo P."/>
        </authorList>
    </citation>
    <scope>NUCLEOTIDE SEQUENCE</scope>
    <source>
        <strain evidence="3">HUAS 14-6</strain>
    </source>
</reference>
<evidence type="ECO:0000259" key="2">
    <source>
        <dbReference type="Pfam" id="PF13304"/>
    </source>
</evidence>
<protein>
    <submittedName>
        <fullName evidence="3">AAA family ATPase</fullName>
    </submittedName>
</protein>
<organism evidence="3 4">
    <name type="scientific">Streptomyces albidocamelliae</name>
    <dbReference type="NCBI Taxonomy" id="2981135"/>
    <lineage>
        <taxon>Bacteria</taxon>
        <taxon>Bacillati</taxon>
        <taxon>Actinomycetota</taxon>
        <taxon>Actinomycetes</taxon>
        <taxon>Kitasatosporales</taxon>
        <taxon>Streptomycetaceae</taxon>
        <taxon>Streptomyces</taxon>
    </lineage>
</organism>
<evidence type="ECO:0000256" key="1">
    <source>
        <dbReference type="SAM" id="Coils"/>
    </source>
</evidence>
<proteinExistence type="predicted"/>
<dbReference type="InterPro" id="IPR003959">
    <property type="entry name" value="ATPase_AAA_core"/>
</dbReference>
<dbReference type="PANTHER" id="PTHR43581">
    <property type="entry name" value="ATP/GTP PHOSPHATASE"/>
    <property type="match status" value="1"/>
</dbReference>
<keyword evidence="4" id="KW-1185">Reference proteome</keyword>
<dbReference type="Proteomes" id="UP001060733">
    <property type="component" value="Chromosome"/>
</dbReference>
<feature type="coiled-coil region" evidence="1">
    <location>
        <begin position="486"/>
        <end position="513"/>
    </location>
</feature>
<gene>
    <name evidence="3" type="ORF">N8I86_16110</name>
</gene>
<dbReference type="PANTHER" id="PTHR43581:SF2">
    <property type="entry name" value="EXCINUCLEASE ATPASE SUBUNIT"/>
    <property type="match status" value="1"/>
</dbReference>
<feature type="domain" description="ATPase AAA-type core" evidence="2">
    <location>
        <begin position="140"/>
        <end position="287"/>
    </location>
</feature>
<dbReference type="SUPFAM" id="SSF52540">
    <property type="entry name" value="P-loop containing nucleoside triphosphate hydrolases"/>
    <property type="match status" value="1"/>
</dbReference>
<dbReference type="RefSeq" id="WP_263278086.1">
    <property type="nucleotide sequence ID" value="NZ_CP106795.1"/>
</dbReference>
<evidence type="ECO:0000313" key="4">
    <source>
        <dbReference type="Proteomes" id="UP001060733"/>
    </source>
</evidence>
<name>A0ABY6EP29_9ACTN</name>
<dbReference type="Gene3D" id="3.40.50.300">
    <property type="entry name" value="P-loop containing nucleotide triphosphate hydrolases"/>
    <property type="match status" value="2"/>
</dbReference>
<dbReference type="InterPro" id="IPR027417">
    <property type="entry name" value="P-loop_NTPase"/>
</dbReference>
<dbReference type="InterPro" id="IPR051396">
    <property type="entry name" value="Bact_Antivir_Def_Nuclease"/>
</dbReference>